<gene>
    <name evidence="4" type="ORF">EYD46_02745</name>
</gene>
<evidence type="ECO:0000313" key="5">
    <source>
        <dbReference type="Proteomes" id="UP000292372"/>
    </source>
</evidence>
<keyword evidence="1 2" id="KW-0732">Signal</keyword>
<dbReference type="NCBIfam" id="TIGR04183">
    <property type="entry name" value="Por_Secre_tail"/>
    <property type="match status" value="1"/>
</dbReference>
<proteinExistence type="predicted"/>
<dbReference type="AlphaFoldDB" id="A0A4Q9FTJ5"/>
<comment type="caution">
    <text evidence="4">The sequence shown here is derived from an EMBL/GenBank/DDBJ whole genome shotgun (WGS) entry which is preliminary data.</text>
</comment>
<evidence type="ECO:0000313" key="4">
    <source>
        <dbReference type="EMBL" id="TBN19000.1"/>
    </source>
</evidence>
<sequence length="391" mass="44133">MKNLLQFTLVLLCLIVTNKTIAQQDKTMYIFGHSLIVHATDSDETTVPHWLHLLAQEAEHSVSVSGQYGFLPQHANLPPISQWGFSEVPSAWDSDTQNFSEANFNTFLLTAANFVQYQPSNVNYFGNPTTSPVSATIDIVDWIDNQEANAVTYIYENWPDMAGFIAGEGFPPSETEFENYNNYTLGDFHTWWIDYQDFVHAARPSENVRMIPVGPVLSKLLTETPLSQIPILDLYEDNAPHGEPTLYFLASLITYMAIYEEKAPVTYTIPNTVNALVQNNFQNTIDFIWNELLAFNYSNGSSRVFVNNPLHTGSIDYNEISVYPNPTKDIIHVVNHNTSYTFELFDAKGLKIDQKLDVVDGGINISNLSDGLYLLKLNIGEDQIIKKIIKN</sequence>
<evidence type="ECO:0000256" key="1">
    <source>
        <dbReference type="ARBA" id="ARBA00022729"/>
    </source>
</evidence>
<feature type="signal peptide" evidence="2">
    <location>
        <begin position="1"/>
        <end position="22"/>
    </location>
</feature>
<dbReference type="RefSeq" id="WP_130935515.1">
    <property type="nucleotide sequence ID" value="NZ_BMEE01000001.1"/>
</dbReference>
<name>A0A4Q9FTJ5_9FLAO</name>
<keyword evidence="5" id="KW-1185">Reference proteome</keyword>
<evidence type="ECO:0000256" key="2">
    <source>
        <dbReference type="SAM" id="SignalP"/>
    </source>
</evidence>
<evidence type="ECO:0000259" key="3">
    <source>
        <dbReference type="Pfam" id="PF18962"/>
    </source>
</evidence>
<dbReference type="Proteomes" id="UP000292372">
    <property type="component" value="Unassembled WGS sequence"/>
</dbReference>
<organism evidence="4 5">
    <name type="scientific">Hyunsoonleella pacifica</name>
    <dbReference type="NCBI Taxonomy" id="1080224"/>
    <lineage>
        <taxon>Bacteria</taxon>
        <taxon>Pseudomonadati</taxon>
        <taxon>Bacteroidota</taxon>
        <taxon>Flavobacteriia</taxon>
        <taxon>Flavobacteriales</taxon>
        <taxon>Flavobacteriaceae</taxon>
    </lineage>
</organism>
<feature type="domain" description="Secretion system C-terminal sorting" evidence="3">
    <location>
        <begin position="322"/>
        <end position="389"/>
    </location>
</feature>
<dbReference type="Pfam" id="PF18962">
    <property type="entry name" value="Por_Secre_tail"/>
    <property type="match status" value="1"/>
</dbReference>
<dbReference type="GO" id="GO:0016788">
    <property type="term" value="F:hydrolase activity, acting on ester bonds"/>
    <property type="evidence" value="ECO:0007669"/>
    <property type="project" value="UniProtKB-ARBA"/>
</dbReference>
<dbReference type="InterPro" id="IPR036514">
    <property type="entry name" value="SGNH_hydro_sf"/>
</dbReference>
<dbReference type="Gene3D" id="3.40.50.1110">
    <property type="entry name" value="SGNH hydrolase"/>
    <property type="match status" value="1"/>
</dbReference>
<feature type="chain" id="PRO_5020305917" evidence="2">
    <location>
        <begin position="23"/>
        <end position="391"/>
    </location>
</feature>
<protein>
    <submittedName>
        <fullName evidence="4">T9SS type A sorting domain-containing protein</fullName>
    </submittedName>
</protein>
<dbReference type="InterPro" id="IPR026444">
    <property type="entry name" value="Secre_tail"/>
</dbReference>
<accession>A0A4Q9FTJ5</accession>
<dbReference type="EMBL" id="SIRS01000001">
    <property type="protein sequence ID" value="TBN19000.1"/>
    <property type="molecule type" value="Genomic_DNA"/>
</dbReference>
<dbReference type="OrthoDB" id="7783360at2"/>
<reference evidence="4 5" key="1">
    <citation type="journal article" date="2015" name="Int. J. Syst. Evol. Microbiol.">
        <title>Hyunsoonleella pacifica sp. nov., isolated from seawater of South Pacific Gyre.</title>
        <authorList>
            <person name="Gao X."/>
            <person name="Zhang Z."/>
            <person name="Dai X."/>
            <person name="Zhang X.H."/>
        </authorList>
    </citation>
    <scope>NUCLEOTIDE SEQUENCE [LARGE SCALE GENOMIC DNA]</scope>
    <source>
        <strain evidence="4 5">SW033</strain>
    </source>
</reference>